<accession>A0A024HCJ0</accession>
<evidence type="ECO:0000313" key="2">
    <source>
        <dbReference type="EMBL" id="CDF82566.1"/>
    </source>
</evidence>
<reference evidence="2 3" key="1">
    <citation type="submission" date="2013-03" db="EMBL/GenBank/DDBJ databases">
        <authorList>
            <person name="Linke B."/>
        </authorList>
    </citation>
    <scope>NUCLEOTIDE SEQUENCE [LARGE SCALE GENOMIC DNA]</scope>
    <source>
        <strain evidence="2 3">B13</strain>
    </source>
</reference>
<evidence type="ECO:0000259" key="1">
    <source>
        <dbReference type="Pfam" id="PF14238"/>
    </source>
</evidence>
<dbReference type="RefSeq" id="WP_043249866.1">
    <property type="nucleotide sequence ID" value="NZ_HG322950.1"/>
</dbReference>
<feature type="domain" description="DUF4340" evidence="1">
    <location>
        <begin position="68"/>
        <end position="222"/>
    </location>
</feature>
<dbReference type="Proteomes" id="UP000025241">
    <property type="component" value="Chromosome I"/>
</dbReference>
<keyword evidence="3" id="KW-1185">Reference proteome</keyword>
<dbReference type="EMBL" id="HG322950">
    <property type="protein sequence ID" value="CDF82566.1"/>
    <property type="molecule type" value="Genomic_DNA"/>
</dbReference>
<evidence type="ECO:0000313" key="3">
    <source>
        <dbReference type="Proteomes" id="UP000025241"/>
    </source>
</evidence>
<dbReference type="PATRIC" id="fig|1301098.3.peg.1209"/>
<name>A0A024HCJ0_PSEKB</name>
<dbReference type="AlphaFoldDB" id="A0A024HCJ0"/>
<dbReference type="eggNOG" id="ENOG5031SVN">
    <property type="taxonomic scope" value="Bacteria"/>
</dbReference>
<dbReference type="STRING" id="1301098.PKB_1201"/>
<reference evidence="2 3" key="2">
    <citation type="submission" date="2014-05" db="EMBL/GenBank/DDBJ databases">
        <title>Genome sequence of the 3-chlorobenzoate degrading bacterium Pseudomonas knackmussii B13 shows multiple evidence for horizontal gene transfer.</title>
        <authorList>
            <person name="Miyazaki R."/>
            <person name="Bertelli C."/>
            <person name="Falquet L."/>
            <person name="Robinson-Rechavi M."/>
            <person name="Gharib W."/>
            <person name="Roy S."/>
            <person name="Van der Meer J.R."/>
        </authorList>
    </citation>
    <scope>NUCLEOTIDE SEQUENCE [LARGE SCALE GENOMIC DNA]</scope>
    <source>
        <strain evidence="2 3">B13</strain>
    </source>
</reference>
<dbReference type="OrthoDB" id="7008377at2"/>
<dbReference type="HOGENOM" id="CLU_860152_0_0_6"/>
<organism evidence="2 3">
    <name type="scientific">Pseudomonas knackmussii (strain DSM 6978 / CCUG 54928 / LMG 23759 / B13)</name>
    <dbReference type="NCBI Taxonomy" id="1301098"/>
    <lineage>
        <taxon>Bacteria</taxon>
        <taxon>Pseudomonadati</taxon>
        <taxon>Pseudomonadota</taxon>
        <taxon>Gammaproteobacteria</taxon>
        <taxon>Pseudomonadales</taxon>
        <taxon>Pseudomonadaceae</taxon>
        <taxon>Pseudomonas</taxon>
    </lineage>
</organism>
<proteinExistence type="predicted"/>
<gene>
    <name evidence="2" type="ORF">PKB_1201</name>
</gene>
<dbReference type="KEGG" id="pkc:PKB_1201"/>
<dbReference type="InterPro" id="IPR025641">
    <property type="entry name" value="DUF4340"/>
</dbReference>
<sequence length="323" mass="35655">MQRKSLMLLVVLAVLLGGLYAWLQREPERAPAKESHYFPGLQVQQVSAVKIQRPGQPDIRVARQDGRWVMPAKADYTAAGRLIGDLLQDLAQARKVEAKTREPGNFAQLELAEQGPGAAVRLTLERAGGAPLELLVGKASQQGGRLVRQPGDNQVWLIDKDLRLPPDELDWLDRRVTSIPFEKIAEVAVTYPQGETLTVFRDKPEEPNLRVRELPKDAKLAYEAVANGMGTPFGQLTFADAAPLDQVQFNGAPELTFSLKSFDGASLRGQVHEQGGHPWLIIDSAKGFADGQVQARAGWAYRIEDFQYKALARHLAEITAKKP</sequence>
<dbReference type="Pfam" id="PF14238">
    <property type="entry name" value="DUF4340"/>
    <property type="match status" value="1"/>
</dbReference>
<protein>
    <recommendedName>
        <fullName evidence="1">DUF4340 domain-containing protein</fullName>
    </recommendedName>
</protein>